<keyword evidence="1" id="KW-0812">Transmembrane</keyword>
<proteinExistence type="predicted"/>
<feature type="transmembrane region" description="Helical" evidence="1">
    <location>
        <begin position="402"/>
        <end position="423"/>
    </location>
</feature>
<dbReference type="EMBL" id="JADGKB010000016">
    <property type="protein sequence ID" value="KAJ3259712.1"/>
    <property type="molecule type" value="Genomic_DNA"/>
</dbReference>
<feature type="transmembrane region" description="Helical" evidence="1">
    <location>
        <begin position="279"/>
        <end position="298"/>
    </location>
</feature>
<gene>
    <name evidence="2" type="ORF">HK103_001973</name>
</gene>
<comment type="caution">
    <text evidence="2">The sequence shown here is derived from an EMBL/GenBank/DDBJ whole genome shotgun (WGS) entry which is preliminary data.</text>
</comment>
<feature type="transmembrane region" description="Helical" evidence="1">
    <location>
        <begin position="310"/>
        <end position="329"/>
    </location>
</feature>
<name>A0AAD5UJG3_9FUNG</name>
<reference evidence="2" key="1">
    <citation type="submission" date="2020-05" db="EMBL/GenBank/DDBJ databases">
        <title>Phylogenomic resolution of chytrid fungi.</title>
        <authorList>
            <person name="Stajich J.E."/>
            <person name="Amses K."/>
            <person name="Simmons R."/>
            <person name="Seto K."/>
            <person name="Myers J."/>
            <person name="Bonds A."/>
            <person name="Quandt C.A."/>
            <person name="Barry K."/>
            <person name="Liu P."/>
            <person name="Grigoriev I."/>
            <person name="Longcore J.E."/>
            <person name="James T.Y."/>
        </authorList>
    </citation>
    <scope>NUCLEOTIDE SEQUENCE</scope>
    <source>
        <strain evidence="2">PLAUS21</strain>
    </source>
</reference>
<evidence type="ECO:0000313" key="3">
    <source>
        <dbReference type="Proteomes" id="UP001210925"/>
    </source>
</evidence>
<organism evidence="2 3">
    <name type="scientific">Boothiomyces macroporosus</name>
    <dbReference type="NCBI Taxonomy" id="261099"/>
    <lineage>
        <taxon>Eukaryota</taxon>
        <taxon>Fungi</taxon>
        <taxon>Fungi incertae sedis</taxon>
        <taxon>Chytridiomycota</taxon>
        <taxon>Chytridiomycota incertae sedis</taxon>
        <taxon>Chytridiomycetes</taxon>
        <taxon>Rhizophydiales</taxon>
        <taxon>Terramycetaceae</taxon>
        <taxon>Boothiomyces</taxon>
    </lineage>
</organism>
<feature type="transmembrane region" description="Helical" evidence="1">
    <location>
        <begin position="208"/>
        <end position="230"/>
    </location>
</feature>
<keyword evidence="3" id="KW-1185">Reference proteome</keyword>
<feature type="transmembrane region" description="Helical" evidence="1">
    <location>
        <begin position="435"/>
        <end position="455"/>
    </location>
</feature>
<dbReference type="AlphaFoldDB" id="A0AAD5UJG3"/>
<sequence>MLATNVNMTGPYTVFQSVWMQGECSGAPTSMYTFDQTTNGTLVFQDAINEYLPPTCGLDPQDVNQGCCVVSLDPTIPQPYSSQTYHFITTLDSSDFPKSAVGTSYCKLISKDNSSLFGFQQVYYKADGSCIDNNYMCTSDGTLQVYSGKDCKGNFLSYSTNNKTIQDATIGNVSLSFIDVLQGSETYKWTTYTPQTLLVPKFHIPMEILSIISYVVSTIVSVAIFVYFVVKYHQKRTNYMLFFLLSQLLWVLWTIFEDVYYNTIFLNGETLSIFTQTKRVLFCAATLTTVLNTTYFIVGFNNLSGKIWGHLIYFGVIAVHVVFAGSWYLTYANDHADPNGSFAAFVEAWFKWEPFWSIFTIIYDTVPSFFVAVKLVQSATVERTSALGSLWILHQRDKRFSFLNLSQLANAALYFVLICLSYYTSVLMTDRNVLALSGVVTLIWAIHGALNCLFIEHIKILMSIRSEISRSNTLTSKSIL</sequence>
<evidence type="ECO:0000256" key="1">
    <source>
        <dbReference type="SAM" id="Phobius"/>
    </source>
</evidence>
<protein>
    <submittedName>
        <fullName evidence="2">Uncharacterized protein</fullName>
    </submittedName>
</protein>
<keyword evidence="1" id="KW-1133">Transmembrane helix</keyword>
<dbReference type="Proteomes" id="UP001210925">
    <property type="component" value="Unassembled WGS sequence"/>
</dbReference>
<evidence type="ECO:0000313" key="2">
    <source>
        <dbReference type="EMBL" id="KAJ3259712.1"/>
    </source>
</evidence>
<accession>A0AAD5UJG3</accession>
<feature type="transmembrane region" description="Helical" evidence="1">
    <location>
        <begin position="237"/>
        <end position="256"/>
    </location>
</feature>
<keyword evidence="1" id="KW-0472">Membrane</keyword>
<feature type="transmembrane region" description="Helical" evidence="1">
    <location>
        <begin position="355"/>
        <end position="376"/>
    </location>
</feature>